<dbReference type="EMBL" id="BOQP01000089">
    <property type="protein sequence ID" value="GIM85544.1"/>
    <property type="molecule type" value="Genomic_DNA"/>
</dbReference>
<protein>
    <submittedName>
        <fullName evidence="8">DNA-binding response regulator</fullName>
    </submittedName>
</protein>
<dbReference type="InterPro" id="IPR011006">
    <property type="entry name" value="CheY-like_superfamily"/>
</dbReference>
<dbReference type="InterPro" id="IPR000792">
    <property type="entry name" value="Tscrpt_reg_LuxR_C"/>
</dbReference>
<dbReference type="PROSITE" id="PS50110">
    <property type="entry name" value="RESPONSE_REGULATORY"/>
    <property type="match status" value="1"/>
</dbReference>
<evidence type="ECO:0000259" key="7">
    <source>
        <dbReference type="PROSITE" id="PS50110"/>
    </source>
</evidence>
<dbReference type="SUPFAM" id="SSF52172">
    <property type="entry name" value="CheY-like"/>
    <property type="match status" value="1"/>
</dbReference>
<dbReference type="AlphaFoldDB" id="A0A919T3F6"/>
<dbReference type="InterPro" id="IPR058245">
    <property type="entry name" value="NreC/VraR/RcsB-like_REC"/>
</dbReference>
<dbReference type="SMART" id="SM00421">
    <property type="entry name" value="HTH_LUXR"/>
    <property type="match status" value="1"/>
</dbReference>
<dbReference type="PANTHER" id="PTHR43214">
    <property type="entry name" value="TWO-COMPONENT RESPONSE REGULATOR"/>
    <property type="match status" value="1"/>
</dbReference>
<dbReference type="InterPro" id="IPR039420">
    <property type="entry name" value="WalR-like"/>
</dbReference>
<comment type="caution">
    <text evidence="8">The sequence shown here is derived from an EMBL/GenBank/DDBJ whole genome shotgun (WGS) entry which is preliminary data.</text>
</comment>
<name>A0A919T3F6_9ACTN</name>
<keyword evidence="3 8" id="KW-0238">DNA-binding</keyword>
<evidence type="ECO:0000256" key="2">
    <source>
        <dbReference type="ARBA" id="ARBA00023015"/>
    </source>
</evidence>
<dbReference type="GO" id="GO:0000160">
    <property type="term" value="P:phosphorelay signal transduction system"/>
    <property type="evidence" value="ECO:0007669"/>
    <property type="project" value="InterPro"/>
</dbReference>
<accession>A0A919T3F6</accession>
<feature type="domain" description="Response regulatory" evidence="7">
    <location>
        <begin position="1"/>
        <end position="119"/>
    </location>
</feature>
<evidence type="ECO:0000256" key="5">
    <source>
        <dbReference type="PROSITE-ProRule" id="PRU00169"/>
    </source>
</evidence>
<sequence>MLRAGLRMALAGAEGLAVVGEAGDGVEAVDLARRLLPDVVVMELRLPRLDGLGATRGIVLSGLPVRVLIMTADAPRGDGADGQREADEQVLGAVAAGAAGYLGKDVPAGELVAAIRTVAAGGAVVAPLILGRLLSRFAELLPVAGDSLPGKALEGLTEREREVLVHVARGHSNAEIAVALTVSETTVKTHVGHVLTKLRLRDRVQAVVLAYETGLIRPGDGAGPDR</sequence>
<dbReference type="SMART" id="SM00448">
    <property type="entry name" value="REC"/>
    <property type="match status" value="1"/>
</dbReference>
<dbReference type="PROSITE" id="PS00622">
    <property type="entry name" value="HTH_LUXR_1"/>
    <property type="match status" value="1"/>
</dbReference>
<evidence type="ECO:0000256" key="3">
    <source>
        <dbReference type="ARBA" id="ARBA00023125"/>
    </source>
</evidence>
<dbReference type="CDD" id="cd17535">
    <property type="entry name" value="REC_NarL-like"/>
    <property type="match status" value="1"/>
</dbReference>
<keyword evidence="2" id="KW-0805">Transcription regulation</keyword>
<reference evidence="8" key="1">
    <citation type="submission" date="2021-03" db="EMBL/GenBank/DDBJ databases">
        <title>Whole genome shotgun sequence of Actinoplanes consettensis NBRC 14913.</title>
        <authorList>
            <person name="Komaki H."/>
            <person name="Tamura T."/>
        </authorList>
    </citation>
    <scope>NUCLEOTIDE SEQUENCE</scope>
    <source>
        <strain evidence="8">NBRC 14913</strain>
    </source>
</reference>
<feature type="domain" description="HTH luxR-type" evidence="6">
    <location>
        <begin position="149"/>
        <end position="214"/>
    </location>
</feature>
<dbReference type="Gene3D" id="3.40.50.2300">
    <property type="match status" value="1"/>
</dbReference>
<evidence type="ECO:0000259" key="6">
    <source>
        <dbReference type="PROSITE" id="PS50043"/>
    </source>
</evidence>
<dbReference type="InterPro" id="IPR001789">
    <property type="entry name" value="Sig_transdc_resp-reg_receiver"/>
</dbReference>
<evidence type="ECO:0000256" key="4">
    <source>
        <dbReference type="ARBA" id="ARBA00023163"/>
    </source>
</evidence>
<dbReference type="Pfam" id="PF00196">
    <property type="entry name" value="GerE"/>
    <property type="match status" value="1"/>
</dbReference>
<comment type="caution">
    <text evidence="5">Lacks conserved residue(s) required for the propagation of feature annotation.</text>
</comment>
<evidence type="ECO:0000313" key="8">
    <source>
        <dbReference type="EMBL" id="GIM85544.1"/>
    </source>
</evidence>
<dbReference type="PROSITE" id="PS50043">
    <property type="entry name" value="HTH_LUXR_2"/>
    <property type="match status" value="1"/>
</dbReference>
<dbReference type="Pfam" id="PF00072">
    <property type="entry name" value="Response_reg"/>
    <property type="match status" value="1"/>
</dbReference>
<keyword evidence="1" id="KW-0597">Phosphoprotein</keyword>
<dbReference type="GO" id="GO:0006355">
    <property type="term" value="P:regulation of DNA-templated transcription"/>
    <property type="evidence" value="ECO:0007669"/>
    <property type="project" value="InterPro"/>
</dbReference>
<dbReference type="InterPro" id="IPR016032">
    <property type="entry name" value="Sig_transdc_resp-reg_C-effctor"/>
</dbReference>
<dbReference type="PANTHER" id="PTHR43214:SF24">
    <property type="entry name" value="TRANSCRIPTIONAL REGULATORY PROTEIN NARL-RELATED"/>
    <property type="match status" value="1"/>
</dbReference>
<proteinExistence type="predicted"/>
<keyword evidence="4" id="KW-0804">Transcription</keyword>
<evidence type="ECO:0000256" key="1">
    <source>
        <dbReference type="ARBA" id="ARBA00022553"/>
    </source>
</evidence>
<organism evidence="8 9">
    <name type="scientific">Winogradskya consettensis</name>
    <dbReference type="NCBI Taxonomy" id="113560"/>
    <lineage>
        <taxon>Bacteria</taxon>
        <taxon>Bacillati</taxon>
        <taxon>Actinomycetota</taxon>
        <taxon>Actinomycetes</taxon>
        <taxon>Micromonosporales</taxon>
        <taxon>Micromonosporaceae</taxon>
        <taxon>Winogradskya</taxon>
    </lineage>
</organism>
<dbReference type="PRINTS" id="PR00038">
    <property type="entry name" value="HTHLUXR"/>
</dbReference>
<gene>
    <name evidence="8" type="ORF">Aco04nite_96760</name>
</gene>
<keyword evidence="9" id="KW-1185">Reference proteome</keyword>
<dbReference type="GO" id="GO:0003677">
    <property type="term" value="F:DNA binding"/>
    <property type="evidence" value="ECO:0007669"/>
    <property type="project" value="UniProtKB-KW"/>
</dbReference>
<dbReference type="SUPFAM" id="SSF46894">
    <property type="entry name" value="C-terminal effector domain of the bipartite response regulators"/>
    <property type="match status" value="1"/>
</dbReference>
<dbReference type="CDD" id="cd06170">
    <property type="entry name" value="LuxR_C_like"/>
    <property type="match status" value="1"/>
</dbReference>
<dbReference type="Proteomes" id="UP000680865">
    <property type="component" value="Unassembled WGS sequence"/>
</dbReference>
<evidence type="ECO:0000313" key="9">
    <source>
        <dbReference type="Proteomes" id="UP000680865"/>
    </source>
</evidence>